<accession>A0A345STL2</accession>
<dbReference type="OrthoDB" id="4948328at2"/>
<evidence type="ECO:0000313" key="3">
    <source>
        <dbReference type="EMBL" id="AXI77067.1"/>
    </source>
</evidence>
<feature type="transmembrane region" description="Helical" evidence="2">
    <location>
        <begin position="48"/>
        <end position="68"/>
    </location>
</feature>
<reference evidence="4" key="1">
    <citation type="submission" date="2018-07" db="EMBL/GenBank/DDBJ databases">
        <title>Streptacidiphilus bronchialis DSM 106435 chromosome.</title>
        <authorList>
            <person name="Batra D."/>
            <person name="Gulvik C.A."/>
        </authorList>
    </citation>
    <scope>NUCLEOTIDE SEQUENCE [LARGE SCALE GENOMIC DNA]</scope>
    <source>
        <strain evidence="4">DSM 106435</strain>
    </source>
</reference>
<evidence type="ECO:0000313" key="4">
    <source>
        <dbReference type="Proteomes" id="UP000249340"/>
    </source>
</evidence>
<dbReference type="AlphaFoldDB" id="A0A345STL2"/>
<feature type="transmembrane region" description="Helical" evidence="2">
    <location>
        <begin position="105"/>
        <end position="124"/>
    </location>
</feature>
<feature type="transmembrane region" description="Helical" evidence="2">
    <location>
        <begin position="75"/>
        <end position="93"/>
    </location>
</feature>
<gene>
    <name evidence="3" type="ORF">C7M71_006005</name>
</gene>
<feature type="transmembrane region" description="Helical" evidence="2">
    <location>
        <begin position="15"/>
        <end position="36"/>
    </location>
</feature>
<dbReference type="Proteomes" id="UP000249340">
    <property type="component" value="Chromosome"/>
</dbReference>
<keyword evidence="2" id="KW-0472">Membrane</keyword>
<evidence type="ECO:0000256" key="1">
    <source>
        <dbReference type="SAM" id="MobiDB-lite"/>
    </source>
</evidence>
<evidence type="ECO:0000256" key="2">
    <source>
        <dbReference type="SAM" id="Phobius"/>
    </source>
</evidence>
<proteinExistence type="predicted"/>
<feature type="compositionally biased region" description="Pro residues" evidence="1">
    <location>
        <begin position="174"/>
        <end position="184"/>
    </location>
</feature>
<keyword evidence="4" id="KW-1185">Reference proteome</keyword>
<keyword evidence="2" id="KW-1133">Transmembrane helix</keyword>
<dbReference type="KEGG" id="stri:C7M71_006005"/>
<organism evidence="3 4">
    <name type="scientific">Peterkaempfera bronchialis</name>
    <dbReference type="NCBI Taxonomy" id="2126346"/>
    <lineage>
        <taxon>Bacteria</taxon>
        <taxon>Bacillati</taxon>
        <taxon>Actinomycetota</taxon>
        <taxon>Actinomycetes</taxon>
        <taxon>Kitasatosporales</taxon>
        <taxon>Streptomycetaceae</taxon>
        <taxon>Peterkaempfera</taxon>
    </lineage>
</organism>
<keyword evidence="2" id="KW-0812">Transmembrane</keyword>
<dbReference type="RefSeq" id="WP_111490018.1">
    <property type="nucleotide sequence ID" value="NZ_CP031264.1"/>
</dbReference>
<sequence>MDVQRRPGDARRLTFGLRILVAVCLALIPWIGYLALTLPVHYVADQWRFAWVGFDIVLLSTLAATAWFGWRRRQVVIPLAIATAVLLICDAWFDVTLARGSRDFWTSLAFALLVELPLAGYLLLRARRLLRATFRASWIRAGLPGEPPPLHRVPLFVVGTRREREEPPRQPGAATPPEPGPPER</sequence>
<protein>
    <submittedName>
        <fullName evidence="3">Uncharacterized protein</fullName>
    </submittedName>
</protein>
<feature type="region of interest" description="Disordered" evidence="1">
    <location>
        <begin position="161"/>
        <end position="184"/>
    </location>
</feature>
<name>A0A345STL2_9ACTN</name>
<dbReference type="EMBL" id="CP031264">
    <property type="protein sequence ID" value="AXI77067.1"/>
    <property type="molecule type" value="Genomic_DNA"/>
</dbReference>